<protein>
    <submittedName>
        <fullName evidence="1">M23 family metallopeptidase</fullName>
    </submittedName>
</protein>
<dbReference type="Proteomes" id="UP001207582">
    <property type="component" value="Unassembled WGS sequence"/>
</dbReference>
<sequence>MLYLPYGSDEKKVSVGQATNSQPSHLGLSYTALDFSLKKNDAVYAMADGVVVAIYNEAVDYKNGNTVYDAPGLPARPGAEGSFGASGYGNFVTILHTVDIDGETITFYATYAHLEQNSMGSLEVGAAVTGGATFLGEVGYTGKIIGEHLHIQVGTELNIPQFPAETYAYAKGDATAANLELISKLTFETAGSGAQTWSDIIAYKDSFESTIDVAKVKTNISKSGDGFENPALDGWTKLGDVSSEVSFDVFQPGSSSPATPVEGSRMAVLQSLGEVTTADIEAALGLAPGQLPGTTGSAMTTTVKLSGSDHAIGFEFYFDAGDYTPYNDAAYVVVDKDVYLLADVNGVGDYGDTGWQSFAVSGLAKGDHRVSFVVVDAIDEILNSALYVDEFLIL</sequence>
<keyword evidence="2" id="KW-1185">Reference proteome</keyword>
<evidence type="ECO:0000313" key="2">
    <source>
        <dbReference type="Proteomes" id="UP001207582"/>
    </source>
</evidence>
<evidence type="ECO:0000313" key="1">
    <source>
        <dbReference type="EMBL" id="MCW3782593.1"/>
    </source>
</evidence>
<dbReference type="Gene3D" id="2.70.70.10">
    <property type="entry name" value="Glucose Permease (Domain IIA)"/>
    <property type="match status" value="1"/>
</dbReference>
<accession>A0ABT3J4J0</accession>
<reference evidence="1 2" key="1">
    <citation type="submission" date="2022-10" db="EMBL/GenBank/DDBJ databases">
        <title>Defluviimonas sp. CAU 1641 isolated from mud.</title>
        <authorList>
            <person name="Kim W."/>
        </authorList>
    </citation>
    <scope>NUCLEOTIDE SEQUENCE [LARGE SCALE GENOMIC DNA]</scope>
    <source>
        <strain evidence="1 2">CAU 1641</strain>
    </source>
</reference>
<dbReference type="RefSeq" id="WP_264772327.1">
    <property type="nucleotide sequence ID" value="NZ_JAPDOG010000011.1"/>
</dbReference>
<dbReference type="CDD" id="cd12797">
    <property type="entry name" value="M23_peptidase"/>
    <property type="match status" value="1"/>
</dbReference>
<organism evidence="1 2">
    <name type="scientific">Defluviimonas salinarum</name>
    <dbReference type="NCBI Taxonomy" id="2992147"/>
    <lineage>
        <taxon>Bacteria</taxon>
        <taxon>Pseudomonadati</taxon>
        <taxon>Pseudomonadota</taxon>
        <taxon>Alphaproteobacteria</taxon>
        <taxon>Rhodobacterales</taxon>
        <taxon>Paracoccaceae</taxon>
        <taxon>Albidovulum</taxon>
    </lineage>
</organism>
<proteinExistence type="predicted"/>
<dbReference type="EMBL" id="JAPDOG010000011">
    <property type="protein sequence ID" value="MCW3782593.1"/>
    <property type="molecule type" value="Genomic_DNA"/>
</dbReference>
<dbReference type="SUPFAM" id="SSF51261">
    <property type="entry name" value="Duplicated hybrid motif"/>
    <property type="match status" value="1"/>
</dbReference>
<name>A0ABT3J4J0_9RHOB</name>
<dbReference type="InterPro" id="IPR011055">
    <property type="entry name" value="Dup_hybrid_motif"/>
</dbReference>
<gene>
    <name evidence="1" type="ORF">OM960_13455</name>
</gene>
<comment type="caution">
    <text evidence="1">The sequence shown here is derived from an EMBL/GenBank/DDBJ whole genome shotgun (WGS) entry which is preliminary data.</text>
</comment>